<sequence length="149" mass="17031">MDRRTTRAFASGLLLSSLLVMGYQYCYGSKESASVKEGYKSVKISDLNKLKNDVDTWKNKYNHLEKEKAVKTQNNPQQIIDKYHLSITSGMTPDEIGTRLKTGGVIKDSKKFVQYLINHKYHSKIQVGEYELNNTMSFAQIAKTITKEK</sequence>
<dbReference type="RefSeq" id="WP_101354057.1">
    <property type="nucleotide sequence ID" value="NZ_PIQO01000006.1"/>
</dbReference>
<keyword evidence="1" id="KW-0175">Coiled coil</keyword>
<reference evidence="2 3" key="1">
    <citation type="submission" date="2017-11" db="EMBL/GenBank/DDBJ databases">
        <title>Bacillus camelliae sp. nov., isolated from pu'er tea.</title>
        <authorList>
            <person name="Niu L."/>
        </authorList>
    </citation>
    <scope>NUCLEOTIDE SEQUENCE [LARGE SCALE GENOMIC DNA]</scope>
    <source>
        <strain evidence="2 3">7578-1</strain>
    </source>
</reference>
<evidence type="ECO:0000313" key="2">
    <source>
        <dbReference type="EMBL" id="PKR85077.1"/>
    </source>
</evidence>
<dbReference type="Proteomes" id="UP000233440">
    <property type="component" value="Unassembled WGS sequence"/>
</dbReference>
<dbReference type="InterPro" id="IPR003770">
    <property type="entry name" value="MLTG-like"/>
</dbReference>
<proteinExistence type="predicted"/>
<evidence type="ECO:0000313" key="3">
    <source>
        <dbReference type="Proteomes" id="UP000233440"/>
    </source>
</evidence>
<dbReference type="Gene3D" id="3.30.1490.480">
    <property type="entry name" value="Endolytic murein transglycosylase"/>
    <property type="match status" value="1"/>
</dbReference>
<accession>A0A2N3LKG8</accession>
<evidence type="ECO:0000256" key="1">
    <source>
        <dbReference type="SAM" id="Coils"/>
    </source>
</evidence>
<comment type="caution">
    <text evidence="2">The sequence shown here is derived from an EMBL/GenBank/DDBJ whole genome shotgun (WGS) entry which is preliminary data.</text>
</comment>
<dbReference type="EMBL" id="PIQO01000006">
    <property type="protein sequence ID" value="PKR85077.1"/>
    <property type="molecule type" value="Genomic_DNA"/>
</dbReference>
<gene>
    <name evidence="2" type="ORF">CWO92_09940</name>
</gene>
<name>A0A2N3LKG8_9BACI</name>
<evidence type="ECO:0008006" key="4">
    <source>
        <dbReference type="Google" id="ProtNLM"/>
    </source>
</evidence>
<protein>
    <recommendedName>
        <fullName evidence="4">Aminodeoxychorismate lyase</fullName>
    </recommendedName>
</protein>
<organism evidence="2 3">
    <name type="scientific">Heyndrickxia camelliae</name>
    <dbReference type="NCBI Taxonomy" id="1707093"/>
    <lineage>
        <taxon>Bacteria</taxon>
        <taxon>Bacillati</taxon>
        <taxon>Bacillota</taxon>
        <taxon>Bacilli</taxon>
        <taxon>Bacillales</taxon>
        <taxon>Bacillaceae</taxon>
        <taxon>Heyndrickxia</taxon>
    </lineage>
</organism>
<dbReference type="OrthoDB" id="2138957at2"/>
<feature type="coiled-coil region" evidence="1">
    <location>
        <begin position="47"/>
        <end position="74"/>
    </location>
</feature>
<keyword evidence="3" id="KW-1185">Reference proteome</keyword>
<dbReference type="Pfam" id="PF02618">
    <property type="entry name" value="YceG"/>
    <property type="match status" value="1"/>
</dbReference>
<dbReference type="AlphaFoldDB" id="A0A2N3LKG8"/>